<evidence type="ECO:0000313" key="3">
    <source>
        <dbReference type="Proteomes" id="UP000261640"/>
    </source>
</evidence>
<protein>
    <recommendedName>
        <fullName evidence="1">Reverse transcriptase domain-containing protein</fullName>
    </recommendedName>
</protein>
<dbReference type="PANTHER" id="PTHR33332">
    <property type="entry name" value="REVERSE TRANSCRIPTASE DOMAIN-CONTAINING PROTEIN"/>
    <property type="match status" value="1"/>
</dbReference>
<evidence type="ECO:0000313" key="2">
    <source>
        <dbReference type="Ensembl" id="ENSMAMP00000001245.2"/>
    </source>
</evidence>
<dbReference type="Pfam" id="PF00078">
    <property type="entry name" value="RVT_1"/>
    <property type="match status" value="1"/>
</dbReference>
<dbReference type="STRING" id="205130.ENSMAMP00000001245"/>
<dbReference type="AlphaFoldDB" id="A0A3Q3RGH5"/>
<sequence>MPLLLYPPLAPRVPSSPLSKIYWALPILLSSPHSPPPCAITSWISSHQKSKIYTSNFPPICDTANCLHCTLPCLSVSSLLSSFIIPPTTVISSLILKSKPSTCKLDPLPTNLVKLCLPSLLPHVTHIIHTSLSSGIVPPSLKTAIITPILKKPGLDPANLNNFRPISNLPFLSKILEKVVHHQVHTHLAANSLYEHFQSGFRQLHSTETALVKITNDLLVATDSGLVSILILLDLTAAFDTISHNILLHRLAYIGIAGSVLSWFTAYLSDRTQSVHLQNFHSQPSTVSCGVPQGSVLGPLLFIIYLLPLGHIFRQHNINFHCYADDTQLYLSAAPSSALPPPSLLTCLHNIKSWFTHNFLKLNPDKTEILLVGTKSTLSKTSTFSILIDNNTVLPSPQVKSLGVILDSTLSFTQHINTTTRSAYSHLRNINRIRSSLTIDSTAILVNAFVTSRLDYCNSLLTGLPLKSLHKLQLVQNSAARIITRTPFSHHITPVLKQLHWLPVSFHINYKILLLTYKALHSTAPPYITDLLHIYSPPRTLRSSSSTLLCTPTVRLATMGARSFSHTAPRLWNILPHRIRSSPDLSTFKSSLKTYLFRIAFST</sequence>
<dbReference type="CDD" id="cd01650">
    <property type="entry name" value="RT_nLTR_like"/>
    <property type="match status" value="1"/>
</dbReference>
<dbReference type="InParanoid" id="A0A3Q3RGH5"/>
<name>A0A3Q3RGH5_9TELE</name>
<organism evidence="2 3">
    <name type="scientific">Mastacembelus armatus</name>
    <name type="common">zig-zag eel</name>
    <dbReference type="NCBI Taxonomy" id="205130"/>
    <lineage>
        <taxon>Eukaryota</taxon>
        <taxon>Metazoa</taxon>
        <taxon>Chordata</taxon>
        <taxon>Craniata</taxon>
        <taxon>Vertebrata</taxon>
        <taxon>Euteleostomi</taxon>
        <taxon>Actinopterygii</taxon>
        <taxon>Neopterygii</taxon>
        <taxon>Teleostei</taxon>
        <taxon>Neoteleostei</taxon>
        <taxon>Acanthomorphata</taxon>
        <taxon>Anabantaria</taxon>
        <taxon>Synbranchiformes</taxon>
        <taxon>Mastacembelidae</taxon>
        <taxon>Mastacembelus</taxon>
    </lineage>
</organism>
<accession>A0A3Q3RGH5</accession>
<dbReference type="SUPFAM" id="SSF56672">
    <property type="entry name" value="DNA/RNA polymerases"/>
    <property type="match status" value="1"/>
</dbReference>
<keyword evidence="3" id="KW-1185">Reference proteome</keyword>
<dbReference type="InterPro" id="IPR000477">
    <property type="entry name" value="RT_dom"/>
</dbReference>
<dbReference type="Ensembl" id="ENSMAMT00000001272.2">
    <property type="protein sequence ID" value="ENSMAMP00000001245.2"/>
    <property type="gene ID" value="ENSMAMG00000000902.2"/>
</dbReference>
<dbReference type="GeneTree" id="ENSGT01150000286909"/>
<reference evidence="2" key="2">
    <citation type="submission" date="2025-09" db="UniProtKB">
        <authorList>
            <consortium name="Ensembl"/>
        </authorList>
    </citation>
    <scope>IDENTIFICATION</scope>
</reference>
<feature type="domain" description="Reverse transcriptase" evidence="1">
    <location>
        <begin position="130"/>
        <end position="406"/>
    </location>
</feature>
<dbReference type="Proteomes" id="UP000261640">
    <property type="component" value="Unplaced"/>
</dbReference>
<dbReference type="PROSITE" id="PS50878">
    <property type="entry name" value="RT_POL"/>
    <property type="match status" value="1"/>
</dbReference>
<reference evidence="2" key="1">
    <citation type="submission" date="2025-08" db="UniProtKB">
        <authorList>
            <consortium name="Ensembl"/>
        </authorList>
    </citation>
    <scope>IDENTIFICATION</scope>
</reference>
<proteinExistence type="predicted"/>
<evidence type="ECO:0000259" key="1">
    <source>
        <dbReference type="PROSITE" id="PS50878"/>
    </source>
</evidence>
<dbReference type="InterPro" id="IPR043502">
    <property type="entry name" value="DNA/RNA_pol_sf"/>
</dbReference>